<organism evidence="12 13">
    <name type="scientific">Cystoisospora suis</name>
    <dbReference type="NCBI Taxonomy" id="483139"/>
    <lineage>
        <taxon>Eukaryota</taxon>
        <taxon>Sar</taxon>
        <taxon>Alveolata</taxon>
        <taxon>Apicomplexa</taxon>
        <taxon>Conoidasida</taxon>
        <taxon>Coccidia</taxon>
        <taxon>Eucoccidiorida</taxon>
        <taxon>Eimeriorina</taxon>
        <taxon>Sarcocystidae</taxon>
        <taxon>Cystoisospora</taxon>
    </lineage>
</organism>
<comment type="subcellular location">
    <subcellularLocation>
        <location evidence="1">Nucleus</location>
    </subcellularLocation>
</comment>
<dbReference type="RefSeq" id="XP_067926396.1">
    <property type="nucleotide sequence ID" value="XM_068061629.1"/>
</dbReference>
<comment type="similarity">
    <text evidence="2">Belongs to the REXO4 family.</text>
</comment>
<feature type="compositionally biased region" description="Gly residues" evidence="10">
    <location>
        <begin position="14"/>
        <end position="24"/>
    </location>
</feature>
<feature type="region of interest" description="Disordered" evidence="10">
    <location>
        <begin position="1"/>
        <end position="48"/>
    </location>
</feature>
<dbReference type="SMART" id="SM00479">
    <property type="entry name" value="EXOIII"/>
    <property type="match status" value="1"/>
</dbReference>
<dbReference type="InterPro" id="IPR047021">
    <property type="entry name" value="REXO1/3/4-like"/>
</dbReference>
<dbReference type="GO" id="GO:0003676">
    <property type="term" value="F:nucleic acid binding"/>
    <property type="evidence" value="ECO:0007669"/>
    <property type="project" value="InterPro"/>
</dbReference>
<feature type="domain" description="Exonuclease" evidence="11">
    <location>
        <begin position="54"/>
        <end position="218"/>
    </location>
</feature>
<proteinExistence type="inferred from homology"/>
<feature type="compositionally biased region" description="Basic residues" evidence="10">
    <location>
        <begin position="255"/>
        <end position="266"/>
    </location>
</feature>
<evidence type="ECO:0000256" key="10">
    <source>
        <dbReference type="SAM" id="MobiDB-lite"/>
    </source>
</evidence>
<dbReference type="AlphaFoldDB" id="A0A2C6LCL8"/>
<evidence type="ECO:0000256" key="3">
    <source>
        <dbReference type="ARBA" id="ARBA00016937"/>
    </source>
</evidence>
<feature type="compositionally biased region" description="Low complexity" evidence="10">
    <location>
        <begin position="233"/>
        <end position="245"/>
    </location>
</feature>
<dbReference type="Proteomes" id="UP000221165">
    <property type="component" value="Unassembled WGS sequence"/>
</dbReference>
<dbReference type="PANTHER" id="PTHR12801:SF45">
    <property type="entry name" value="RNA EXONUCLEASE 4"/>
    <property type="match status" value="1"/>
</dbReference>
<dbReference type="SUPFAM" id="SSF53098">
    <property type="entry name" value="Ribonuclease H-like"/>
    <property type="match status" value="1"/>
</dbReference>
<comment type="function">
    <text evidence="9">Exoribonuclease involved in ribosome biosynthesis. Involved in the processing of ITS1, the internal transcribed spacer localized between the 18S and 5.8S rRNAs.</text>
</comment>
<dbReference type="GO" id="GO:0006364">
    <property type="term" value="P:rRNA processing"/>
    <property type="evidence" value="ECO:0007669"/>
    <property type="project" value="UniProtKB-KW"/>
</dbReference>
<evidence type="ECO:0000256" key="1">
    <source>
        <dbReference type="ARBA" id="ARBA00004123"/>
    </source>
</evidence>
<keyword evidence="4" id="KW-0698">rRNA processing</keyword>
<dbReference type="VEuPathDB" id="ToxoDB:CSUI_001423"/>
<dbReference type="InterPro" id="IPR013520">
    <property type="entry name" value="Ribonucl_H"/>
</dbReference>
<keyword evidence="13" id="KW-1185">Reference proteome</keyword>
<protein>
    <recommendedName>
        <fullName evidence="3">RNA exonuclease 4</fullName>
    </recommendedName>
</protein>
<keyword evidence="8" id="KW-0539">Nucleus</keyword>
<dbReference type="OrthoDB" id="330400at2759"/>
<evidence type="ECO:0000256" key="5">
    <source>
        <dbReference type="ARBA" id="ARBA00022722"/>
    </source>
</evidence>
<dbReference type="GO" id="GO:0005634">
    <property type="term" value="C:nucleus"/>
    <property type="evidence" value="ECO:0007669"/>
    <property type="project" value="UniProtKB-SubCell"/>
</dbReference>
<feature type="region of interest" description="Disordered" evidence="10">
    <location>
        <begin position="227"/>
        <end position="266"/>
    </location>
</feature>
<dbReference type="Pfam" id="PF00929">
    <property type="entry name" value="RNase_T"/>
    <property type="match status" value="1"/>
</dbReference>
<name>A0A2C6LCL8_9APIC</name>
<accession>A0A2C6LCL8</accession>
<evidence type="ECO:0000313" key="12">
    <source>
        <dbReference type="EMBL" id="PHJ24724.1"/>
    </source>
</evidence>
<evidence type="ECO:0000259" key="11">
    <source>
        <dbReference type="SMART" id="SM00479"/>
    </source>
</evidence>
<evidence type="ECO:0000256" key="9">
    <source>
        <dbReference type="ARBA" id="ARBA00025599"/>
    </source>
</evidence>
<dbReference type="InterPro" id="IPR037431">
    <property type="entry name" value="REX4_DEDDh_dom"/>
</dbReference>
<comment type="caution">
    <text evidence="12">The sequence shown here is derived from an EMBL/GenBank/DDBJ whole genome shotgun (WGS) entry which is preliminary data.</text>
</comment>
<evidence type="ECO:0000256" key="6">
    <source>
        <dbReference type="ARBA" id="ARBA00022801"/>
    </source>
</evidence>
<evidence type="ECO:0000256" key="2">
    <source>
        <dbReference type="ARBA" id="ARBA00010489"/>
    </source>
</evidence>
<keyword evidence="6" id="KW-0378">Hydrolase</keyword>
<dbReference type="GO" id="GO:0008408">
    <property type="term" value="F:3'-5' exonuclease activity"/>
    <property type="evidence" value="ECO:0007669"/>
    <property type="project" value="InterPro"/>
</dbReference>
<dbReference type="InterPro" id="IPR036397">
    <property type="entry name" value="RNaseH_sf"/>
</dbReference>
<reference evidence="12 13" key="1">
    <citation type="journal article" date="2017" name="Int. J. Parasitol.">
        <title>The genome of the protozoan parasite Cystoisospora suis and a reverse vaccinology approach to identify vaccine candidates.</title>
        <authorList>
            <person name="Palmieri N."/>
            <person name="Shrestha A."/>
            <person name="Ruttkowski B."/>
            <person name="Beck T."/>
            <person name="Vogl C."/>
            <person name="Tomley F."/>
            <person name="Blake D.P."/>
            <person name="Joachim A."/>
        </authorList>
    </citation>
    <scope>NUCLEOTIDE SEQUENCE [LARGE SCALE GENOMIC DNA]</scope>
    <source>
        <strain evidence="12 13">Wien I</strain>
    </source>
</reference>
<dbReference type="GeneID" id="94424840"/>
<sequence length="266" mass="29674">MLPKQHEHRRDGVGAPGRRGGRVGGTDLHRLFGKPNNRQNRGRGQIGGVRAPAPALSLDCEMVGCGPQGRISALGRVSICDEEGKTVLDEFVLPDMPITDFRFRITGLSWQLLRDRGISFDAARTLVANLLRGKVLVGHAVHHDLQVLNIDHPVHMIRDTSKYKPLRPTGMASSAVPSLKRLAEHWLQLQIQSGAHDSMEDCRAAMALYKLVQCDWERQFLALRQDQEDRTGNESSGSDNGESFGAPVPSSWQNKRTRKPRRRKQL</sequence>
<keyword evidence="7" id="KW-0269">Exonuclease</keyword>
<feature type="compositionally biased region" description="Basic and acidic residues" evidence="10">
    <location>
        <begin position="1"/>
        <end position="12"/>
    </location>
</feature>
<evidence type="ECO:0000313" key="13">
    <source>
        <dbReference type="Proteomes" id="UP000221165"/>
    </source>
</evidence>
<dbReference type="InterPro" id="IPR012337">
    <property type="entry name" value="RNaseH-like_sf"/>
</dbReference>
<keyword evidence="5" id="KW-0540">Nuclease</keyword>
<dbReference type="EMBL" id="MIGC01000560">
    <property type="protein sequence ID" value="PHJ24724.1"/>
    <property type="molecule type" value="Genomic_DNA"/>
</dbReference>
<dbReference type="PANTHER" id="PTHR12801">
    <property type="entry name" value="RNA EXONUCLEASE REXO1 / RECO3 FAMILY MEMBER-RELATED"/>
    <property type="match status" value="1"/>
</dbReference>
<evidence type="ECO:0000256" key="8">
    <source>
        <dbReference type="ARBA" id="ARBA00023242"/>
    </source>
</evidence>
<evidence type="ECO:0000256" key="4">
    <source>
        <dbReference type="ARBA" id="ARBA00022552"/>
    </source>
</evidence>
<gene>
    <name evidence="12" type="ORF">CSUI_001423</name>
</gene>
<evidence type="ECO:0000256" key="7">
    <source>
        <dbReference type="ARBA" id="ARBA00022839"/>
    </source>
</evidence>
<dbReference type="CDD" id="cd06144">
    <property type="entry name" value="REX4_like"/>
    <property type="match status" value="1"/>
</dbReference>
<dbReference type="Gene3D" id="3.30.420.10">
    <property type="entry name" value="Ribonuclease H-like superfamily/Ribonuclease H"/>
    <property type="match status" value="1"/>
</dbReference>